<accession>A0A1G4MAU8</accession>
<name>A0A1G4MAU8_LACFM</name>
<dbReference type="InterPro" id="IPR031430">
    <property type="entry name" value="Osw5"/>
</dbReference>
<organism evidence="7 8">
    <name type="scientific">Lachancea fermentati</name>
    <name type="common">Zygosaccharomyces fermentati</name>
    <dbReference type="NCBI Taxonomy" id="4955"/>
    <lineage>
        <taxon>Eukaryota</taxon>
        <taxon>Fungi</taxon>
        <taxon>Dikarya</taxon>
        <taxon>Ascomycota</taxon>
        <taxon>Saccharomycotina</taxon>
        <taxon>Saccharomycetes</taxon>
        <taxon>Saccharomycetales</taxon>
        <taxon>Saccharomycetaceae</taxon>
        <taxon>Lachancea</taxon>
    </lineage>
</organism>
<keyword evidence="2 6" id="KW-0812">Transmembrane</keyword>
<dbReference type="OrthoDB" id="4035996at2759"/>
<gene>
    <name evidence="7" type="ORF">LAFE_0D00936G</name>
</gene>
<evidence type="ECO:0000256" key="5">
    <source>
        <dbReference type="SAM" id="MobiDB-lite"/>
    </source>
</evidence>
<evidence type="ECO:0000256" key="1">
    <source>
        <dbReference type="ARBA" id="ARBA00004141"/>
    </source>
</evidence>
<feature type="transmembrane region" description="Helical" evidence="6">
    <location>
        <begin position="239"/>
        <end position="260"/>
    </location>
</feature>
<comment type="subcellular location">
    <subcellularLocation>
        <location evidence="1">Membrane</location>
        <topology evidence="1">Multi-pass membrane protein</topology>
    </subcellularLocation>
</comment>
<dbReference type="EMBL" id="LT598492">
    <property type="protein sequence ID" value="SCW00915.1"/>
    <property type="molecule type" value="Genomic_DNA"/>
</dbReference>
<evidence type="ECO:0000256" key="2">
    <source>
        <dbReference type="ARBA" id="ARBA00022692"/>
    </source>
</evidence>
<feature type="compositionally biased region" description="Polar residues" evidence="5">
    <location>
        <begin position="30"/>
        <end position="39"/>
    </location>
</feature>
<evidence type="ECO:0000256" key="4">
    <source>
        <dbReference type="ARBA" id="ARBA00023136"/>
    </source>
</evidence>
<feature type="compositionally biased region" description="Basic residues" evidence="5">
    <location>
        <begin position="1"/>
        <end position="15"/>
    </location>
</feature>
<keyword evidence="8" id="KW-1185">Reference proteome</keyword>
<dbReference type="Pfam" id="PF17062">
    <property type="entry name" value="Osw5"/>
    <property type="match status" value="1"/>
</dbReference>
<feature type="region of interest" description="Disordered" evidence="5">
    <location>
        <begin position="64"/>
        <end position="83"/>
    </location>
</feature>
<keyword evidence="4 6" id="KW-0472">Membrane</keyword>
<dbReference type="GO" id="GO:0016020">
    <property type="term" value="C:membrane"/>
    <property type="evidence" value="ECO:0007669"/>
    <property type="project" value="UniProtKB-SubCell"/>
</dbReference>
<feature type="region of interest" description="Disordered" evidence="5">
    <location>
        <begin position="1"/>
        <end position="57"/>
    </location>
</feature>
<evidence type="ECO:0000256" key="3">
    <source>
        <dbReference type="ARBA" id="ARBA00022989"/>
    </source>
</evidence>
<evidence type="ECO:0000313" key="8">
    <source>
        <dbReference type="Proteomes" id="UP000190831"/>
    </source>
</evidence>
<dbReference type="AlphaFoldDB" id="A0A1G4MAU8"/>
<evidence type="ECO:0000256" key="6">
    <source>
        <dbReference type="SAM" id="Phobius"/>
    </source>
</evidence>
<evidence type="ECO:0000313" key="7">
    <source>
        <dbReference type="EMBL" id="SCW00915.1"/>
    </source>
</evidence>
<proteinExistence type="predicted"/>
<feature type="transmembrane region" description="Helical" evidence="6">
    <location>
        <begin position="181"/>
        <end position="204"/>
    </location>
</feature>
<reference evidence="7 8" key="1">
    <citation type="submission" date="2016-03" db="EMBL/GenBank/DDBJ databases">
        <authorList>
            <person name="Devillers H."/>
        </authorList>
    </citation>
    <scope>NUCLEOTIDE SEQUENCE [LARGE SCALE GENOMIC DNA]</scope>
    <source>
        <strain evidence="7">CBS 6772</strain>
    </source>
</reference>
<dbReference type="STRING" id="4955.A0A1G4MAU8"/>
<keyword evidence="3 6" id="KW-1133">Transmembrane helix</keyword>
<dbReference type="Proteomes" id="UP000190831">
    <property type="component" value="Chromosome D"/>
</dbReference>
<feature type="transmembrane region" description="Helical" evidence="6">
    <location>
        <begin position="266"/>
        <end position="284"/>
    </location>
</feature>
<protein>
    <submittedName>
        <fullName evidence="7">LAFE_0D00936g1_1</fullName>
    </submittedName>
</protein>
<sequence length="382" mass="42013">MAREKGRRSRIRNKLRTTMSADHRKLPTLVTLQENQEVTATEEHVSDPGTESIPESINDANVQSTAATGGSEEGNIQVDTEPADSADGDLIVETINSAANASEGDFTRSPTLEGHSRNASRQSLFEVAYEASKHAPVEASPLLRGSQQNSSESTIWEKTAKATRKAWSDTDFQLGDFLKWVLVKFCAVCQFFVSFLCTTFPAIGKWFEPYRALFAVSFTFAFSLPLLVFLLIMSAFAFLLSLFYIAVFLTVGAMAFMLIIPFLGLSFVFAAGVVICGFFSNAFFRTAQRIYETSVGYTQQSLRSFASQIPPSMGINEINEPERTWFSKFLNLGSKLYATPYAKPSPAVYVNGADVPEHRISISQDGGSIKSLKKGEVVIIST</sequence>
<feature type="transmembrane region" description="Helical" evidence="6">
    <location>
        <begin position="210"/>
        <end position="232"/>
    </location>
</feature>